<dbReference type="Gene3D" id="3.30.300.20">
    <property type="match status" value="1"/>
</dbReference>
<dbReference type="EMBL" id="NPIA01000003">
    <property type="protein sequence ID" value="OZM57359.1"/>
    <property type="molecule type" value="Genomic_DNA"/>
</dbReference>
<evidence type="ECO:0000313" key="1">
    <source>
        <dbReference type="EMBL" id="OZM57359.1"/>
    </source>
</evidence>
<dbReference type="Proteomes" id="UP000217083">
    <property type="component" value="Unassembled WGS sequence"/>
</dbReference>
<name>A0A263BUF7_9BACI</name>
<organism evidence="1 2">
    <name type="scientific">Lottiidibacillus patelloidae</name>
    <dbReference type="NCBI Taxonomy" id="2670334"/>
    <lineage>
        <taxon>Bacteria</taxon>
        <taxon>Bacillati</taxon>
        <taxon>Bacillota</taxon>
        <taxon>Bacilli</taxon>
        <taxon>Bacillales</taxon>
        <taxon>Bacillaceae</taxon>
        <taxon>Lottiidibacillus</taxon>
    </lineage>
</organism>
<sequence length="82" mass="9294">MEARNIKTKPNNLTANIKGIIDAPDGVLKITEIISDFMIKVENEEQKQVVERIFPVFPKYCPVAQTLEGAVKFTYNLQVTLK</sequence>
<reference evidence="1 2" key="2">
    <citation type="submission" date="2017-09" db="EMBL/GenBank/DDBJ databases">
        <title>Bacillus patelloidae sp. nov., isolated from the intestinal tract of a marine limpet.</title>
        <authorList>
            <person name="Liu R."/>
            <person name="Dong C."/>
            <person name="Shao Z."/>
        </authorList>
    </citation>
    <scope>NUCLEOTIDE SEQUENCE [LARGE SCALE GENOMIC DNA]</scope>
    <source>
        <strain evidence="1 2">SA5d-4</strain>
    </source>
</reference>
<dbReference type="SUPFAM" id="SSF82784">
    <property type="entry name" value="OsmC-like"/>
    <property type="match status" value="1"/>
</dbReference>
<protein>
    <submittedName>
        <fullName evidence="1">Uncharacterized protein</fullName>
    </submittedName>
</protein>
<keyword evidence="2" id="KW-1185">Reference proteome</keyword>
<evidence type="ECO:0000313" key="2">
    <source>
        <dbReference type="Proteomes" id="UP000217083"/>
    </source>
</evidence>
<gene>
    <name evidence="1" type="ORF">CIB95_07815</name>
</gene>
<dbReference type="InterPro" id="IPR015946">
    <property type="entry name" value="KH_dom-like_a/b"/>
</dbReference>
<proteinExistence type="predicted"/>
<dbReference type="AlphaFoldDB" id="A0A263BUF7"/>
<dbReference type="InterPro" id="IPR036102">
    <property type="entry name" value="OsmC/Ohrsf"/>
</dbReference>
<comment type="caution">
    <text evidence="1">The sequence shown here is derived from an EMBL/GenBank/DDBJ whole genome shotgun (WGS) entry which is preliminary data.</text>
</comment>
<reference evidence="2" key="1">
    <citation type="submission" date="2017-08" db="EMBL/GenBank/DDBJ databases">
        <authorList>
            <person name="Huang Z."/>
        </authorList>
    </citation>
    <scope>NUCLEOTIDE SEQUENCE [LARGE SCALE GENOMIC DNA]</scope>
    <source>
        <strain evidence="2">SA5d-4</strain>
    </source>
</reference>
<accession>A0A263BUF7</accession>